<dbReference type="GO" id="GO:0003824">
    <property type="term" value="F:catalytic activity"/>
    <property type="evidence" value="ECO:0007669"/>
    <property type="project" value="UniProtKB-ARBA"/>
</dbReference>
<dbReference type="SMART" id="SM00086">
    <property type="entry name" value="PAC"/>
    <property type="match status" value="4"/>
</dbReference>
<dbReference type="InterPro" id="IPR000160">
    <property type="entry name" value="GGDEF_dom"/>
</dbReference>
<evidence type="ECO:0000256" key="1">
    <source>
        <dbReference type="SAM" id="Coils"/>
    </source>
</evidence>
<dbReference type="InterPro" id="IPR043128">
    <property type="entry name" value="Rev_trsase/Diguanyl_cyclase"/>
</dbReference>
<name>A0A4V2R4U8_9RHOB</name>
<feature type="domain" description="EAL" evidence="4">
    <location>
        <begin position="853"/>
        <end position="1104"/>
    </location>
</feature>
<dbReference type="FunFam" id="3.30.70.270:FF:000001">
    <property type="entry name" value="Diguanylate cyclase domain protein"/>
    <property type="match status" value="1"/>
</dbReference>
<protein>
    <submittedName>
        <fullName evidence="6">PAS domain S-box-containing protein/diguanylate cyclase (GGDEF)-like protein</fullName>
    </submittedName>
</protein>
<dbReference type="InterPro" id="IPR001633">
    <property type="entry name" value="EAL_dom"/>
</dbReference>
<dbReference type="SMART" id="SM00052">
    <property type="entry name" value="EAL"/>
    <property type="match status" value="1"/>
</dbReference>
<dbReference type="Gene3D" id="3.30.70.270">
    <property type="match status" value="1"/>
</dbReference>
<dbReference type="Pfam" id="PF08447">
    <property type="entry name" value="PAS_3"/>
    <property type="match status" value="2"/>
</dbReference>
<dbReference type="NCBIfam" id="TIGR00229">
    <property type="entry name" value="sensory_box"/>
    <property type="match status" value="2"/>
</dbReference>
<dbReference type="SUPFAM" id="SSF55073">
    <property type="entry name" value="Nucleotide cyclase"/>
    <property type="match status" value="1"/>
</dbReference>
<feature type="domain" description="GGDEF" evidence="5">
    <location>
        <begin position="711"/>
        <end position="844"/>
    </location>
</feature>
<dbReference type="Pfam" id="PF13426">
    <property type="entry name" value="PAS_9"/>
    <property type="match status" value="1"/>
</dbReference>
<dbReference type="PROSITE" id="PS50113">
    <property type="entry name" value="PAC"/>
    <property type="match status" value="1"/>
</dbReference>
<dbReference type="InterPro" id="IPR029787">
    <property type="entry name" value="Nucleotide_cyclase"/>
</dbReference>
<dbReference type="Gene3D" id="3.30.450.20">
    <property type="entry name" value="PAS domain"/>
    <property type="match status" value="5"/>
</dbReference>
<comment type="caution">
    <text evidence="6">The sequence shown here is derived from an EMBL/GenBank/DDBJ whole genome shotgun (WGS) entry which is preliminary data.</text>
</comment>
<dbReference type="PROSITE" id="PS50887">
    <property type="entry name" value="GGDEF"/>
    <property type="match status" value="1"/>
</dbReference>
<evidence type="ECO:0000259" key="5">
    <source>
        <dbReference type="PROSITE" id="PS50887"/>
    </source>
</evidence>
<dbReference type="InterPro" id="IPR035965">
    <property type="entry name" value="PAS-like_dom_sf"/>
</dbReference>
<accession>A0A4V2R4U8</accession>
<dbReference type="InterPro" id="IPR035919">
    <property type="entry name" value="EAL_sf"/>
</dbReference>
<dbReference type="CDD" id="cd00130">
    <property type="entry name" value="PAS"/>
    <property type="match status" value="2"/>
</dbReference>
<proteinExistence type="predicted"/>
<gene>
    <name evidence="6" type="ORF">EV216_10778</name>
</gene>
<dbReference type="Gene3D" id="2.10.70.100">
    <property type="match status" value="1"/>
</dbReference>
<evidence type="ECO:0000313" key="7">
    <source>
        <dbReference type="Proteomes" id="UP000295277"/>
    </source>
</evidence>
<feature type="domain" description="PAS" evidence="2">
    <location>
        <begin position="398"/>
        <end position="474"/>
    </location>
</feature>
<dbReference type="InterPro" id="IPR000014">
    <property type="entry name" value="PAS"/>
</dbReference>
<dbReference type="Pfam" id="PF00990">
    <property type="entry name" value="GGDEF"/>
    <property type="match status" value="1"/>
</dbReference>
<dbReference type="PROSITE" id="PS50883">
    <property type="entry name" value="EAL"/>
    <property type="match status" value="1"/>
</dbReference>
<keyword evidence="1" id="KW-0175">Coiled coil</keyword>
<dbReference type="Pfam" id="PF00563">
    <property type="entry name" value="EAL"/>
    <property type="match status" value="1"/>
</dbReference>
<feature type="coiled-coil region" evidence="1">
    <location>
        <begin position="243"/>
        <end position="270"/>
    </location>
</feature>
<dbReference type="InterPro" id="IPR013655">
    <property type="entry name" value="PAS_fold_3"/>
</dbReference>
<evidence type="ECO:0000259" key="2">
    <source>
        <dbReference type="PROSITE" id="PS50112"/>
    </source>
</evidence>
<dbReference type="Proteomes" id="UP000295277">
    <property type="component" value="Unassembled WGS sequence"/>
</dbReference>
<dbReference type="PANTHER" id="PTHR44757">
    <property type="entry name" value="DIGUANYLATE CYCLASE DGCP"/>
    <property type="match status" value="1"/>
</dbReference>
<dbReference type="InterPro" id="IPR052155">
    <property type="entry name" value="Biofilm_reg_signaling"/>
</dbReference>
<dbReference type="InterPro" id="IPR000700">
    <property type="entry name" value="PAS-assoc_C"/>
</dbReference>
<evidence type="ECO:0000259" key="3">
    <source>
        <dbReference type="PROSITE" id="PS50113"/>
    </source>
</evidence>
<dbReference type="InterPro" id="IPR001610">
    <property type="entry name" value="PAC"/>
</dbReference>
<dbReference type="SMART" id="SM00091">
    <property type="entry name" value="PAS"/>
    <property type="match status" value="4"/>
</dbReference>
<dbReference type="NCBIfam" id="TIGR00254">
    <property type="entry name" value="GGDEF"/>
    <property type="match status" value="1"/>
</dbReference>
<keyword evidence="7" id="KW-1185">Reference proteome</keyword>
<organism evidence="6 7">
    <name type="scientific">Rhodovulum steppense</name>
    <dbReference type="NCBI Taxonomy" id="540251"/>
    <lineage>
        <taxon>Bacteria</taxon>
        <taxon>Pseudomonadati</taxon>
        <taxon>Pseudomonadota</taxon>
        <taxon>Alphaproteobacteria</taxon>
        <taxon>Rhodobacterales</taxon>
        <taxon>Paracoccaceae</taxon>
        <taxon>Rhodovulum</taxon>
    </lineage>
</organism>
<evidence type="ECO:0000259" key="4">
    <source>
        <dbReference type="PROSITE" id="PS50883"/>
    </source>
</evidence>
<dbReference type="SUPFAM" id="SSF55785">
    <property type="entry name" value="PYP-like sensor domain (PAS domain)"/>
    <property type="match status" value="4"/>
</dbReference>
<dbReference type="SMART" id="SM00267">
    <property type="entry name" value="GGDEF"/>
    <property type="match status" value="1"/>
</dbReference>
<dbReference type="CDD" id="cd01949">
    <property type="entry name" value="GGDEF"/>
    <property type="match status" value="1"/>
</dbReference>
<sequence>MDELLALHAAGVGSWIWDLQHCDLWLDPGFRALLGRDSSVGKEFFLPEICKAEDLTLSDIAISRIQTGRAETLDIDLRLKTASGATRHIRMVGGIAARNEECVPIRLTGIALPIRSEPEGRAFSRRAEALLRHAGMLAGLGCWELVPETGEMYWSDETCRIHGVPPDYRPTLEDGIKFYAPDVRDTIAQAVSAGLQTGTPWDLELPLDRADGARIYVRAIGEPVREAGRTVRILGAFQDITERKETERRLEETAAEARAARDRLNTLADSAPGALFEHHENLDGTVTLPYFSAKLPDLLGVAGRDIHEDGAAAARNIVPEDMGTLAKAMDRSRRDGSPLQVTYRLQHPEKGVRWMALYSIPSRNEDCSVTWSGNVFDVTEATEVGLKAQHASEELCVTLERLRTVVENVPGAIFEHRGSAGGKLEYAFFSGKFGDILGVDDDEIRRDGWAVLRNIAPADRSRVRRAIEEAERSASPRRFRYRVHHPKYGRRWIDSWANPVRKADGSISWFGKITDITDQIEAEEIARRSAEETRRTHDHLRVIANVAPVGLFEVSRDDSGGVRFPYLSERFLEMTGIEAGELARDPDCIPGRLRREDRAALAASIDGRAGSEGAWRHRVRYDRPGTGHVWFEVAAVARAEAKRKVVWVGVCMDVSDTVRREVEMTAARETAEMMEAENRRLAFLDPLTGLPNRRGHDEHLAAAIRALGTSETLTVIEIDIDRFKPLNDAFGHRGGDLVLQAIAGILNSSVRESDFAARIGGDEFSLILAPGTSAEDALRIAERIQSRLATPIMFEGRQINVSASLGIASIEATDLDREDVLRYADAALYRAKSEGRNRIEVFSGATMHTLRESHRLELEFEEALRLESFEPWFQPQLSADRRRVVGLEVLARWDHPVRGTLTPDVFLPLAEKRGVVSEIDRIMMRKTAPILGTWKRAGVDIPKVGFNVCSARMHDPEVVSCAREIVASGTSVAFELLESILVEEESDVFSRHLQLLRDAGVSIEIDDFGSSHTSIVGLLTIAPSVLKIDRRIVAPIVEDPRSRDVVRTIVDLARSLGMETIAEGVETIHHARILQEVGCNGLQGFLFSRPLPACAVPDLLEKVISGS</sequence>
<dbReference type="PROSITE" id="PS50112">
    <property type="entry name" value="PAS"/>
    <property type="match status" value="1"/>
</dbReference>
<dbReference type="PANTHER" id="PTHR44757:SF2">
    <property type="entry name" value="BIOFILM ARCHITECTURE MAINTENANCE PROTEIN MBAA"/>
    <property type="match status" value="1"/>
</dbReference>
<dbReference type="AlphaFoldDB" id="A0A4V2R4U8"/>
<dbReference type="Gene3D" id="3.20.20.450">
    <property type="entry name" value="EAL domain"/>
    <property type="match status" value="1"/>
</dbReference>
<dbReference type="EMBL" id="SLVM01000007">
    <property type="protein sequence ID" value="TCM85504.1"/>
    <property type="molecule type" value="Genomic_DNA"/>
</dbReference>
<reference evidence="6 7" key="1">
    <citation type="submission" date="2019-03" db="EMBL/GenBank/DDBJ databases">
        <title>Genomic Encyclopedia of Type Strains, Phase IV (KMG-IV): sequencing the most valuable type-strain genomes for metagenomic binning, comparative biology and taxonomic classification.</title>
        <authorList>
            <person name="Goeker M."/>
        </authorList>
    </citation>
    <scope>NUCLEOTIDE SEQUENCE [LARGE SCALE GENOMIC DNA]</scope>
    <source>
        <strain evidence="6 7">DSM 21153</strain>
    </source>
</reference>
<dbReference type="SUPFAM" id="SSF141868">
    <property type="entry name" value="EAL domain-like"/>
    <property type="match status" value="1"/>
</dbReference>
<dbReference type="RefSeq" id="WP_165899166.1">
    <property type="nucleotide sequence ID" value="NZ_SLVM01000007.1"/>
</dbReference>
<feature type="domain" description="PAC" evidence="3">
    <location>
        <begin position="201"/>
        <end position="252"/>
    </location>
</feature>
<evidence type="ECO:0000313" key="6">
    <source>
        <dbReference type="EMBL" id="TCM85504.1"/>
    </source>
</evidence>
<dbReference type="CDD" id="cd01948">
    <property type="entry name" value="EAL"/>
    <property type="match status" value="1"/>
</dbReference>